<dbReference type="PANTHER" id="PTHR43553">
    <property type="entry name" value="HEAVY METAL TRANSPORTER"/>
    <property type="match status" value="1"/>
</dbReference>
<proteinExistence type="inferred from homology"/>
<evidence type="ECO:0000256" key="3">
    <source>
        <dbReference type="ARBA" id="ARBA00022448"/>
    </source>
</evidence>
<dbReference type="Proteomes" id="UP000198508">
    <property type="component" value="Unassembled WGS sequence"/>
</dbReference>
<feature type="domain" description="ABC transporter" evidence="9">
    <location>
        <begin position="4"/>
        <end position="245"/>
    </location>
</feature>
<dbReference type="InterPro" id="IPR050095">
    <property type="entry name" value="ECF_ABC_transporter_ATP-bd"/>
</dbReference>
<accession>A0A1I0EGD7</accession>
<dbReference type="InterPro" id="IPR017871">
    <property type="entry name" value="ABC_transporter-like_CS"/>
</dbReference>
<evidence type="ECO:0000313" key="11">
    <source>
        <dbReference type="Proteomes" id="UP000198508"/>
    </source>
</evidence>
<dbReference type="CDD" id="cd03225">
    <property type="entry name" value="ABC_cobalt_CbiO_domain1"/>
    <property type="match status" value="1"/>
</dbReference>
<evidence type="ECO:0000256" key="5">
    <source>
        <dbReference type="ARBA" id="ARBA00022741"/>
    </source>
</evidence>
<evidence type="ECO:0000256" key="4">
    <source>
        <dbReference type="ARBA" id="ARBA00022475"/>
    </source>
</evidence>
<evidence type="ECO:0000256" key="6">
    <source>
        <dbReference type="ARBA" id="ARBA00022840"/>
    </source>
</evidence>
<protein>
    <submittedName>
        <fullName evidence="10">Energy-coupling factor transport system ATP-binding protein</fullName>
    </submittedName>
</protein>
<gene>
    <name evidence="10" type="ORF">SAMN05216313_106111</name>
</gene>
<dbReference type="SUPFAM" id="SSF52540">
    <property type="entry name" value="P-loop containing nucleoside triphosphate hydrolases"/>
    <property type="match status" value="1"/>
</dbReference>
<dbReference type="RefSeq" id="WP_092362157.1">
    <property type="nucleotide sequence ID" value="NZ_CABJCG010000014.1"/>
</dbReference>
<evidence type="ECO:0000256" key="8">
    <source>
        <dbReference type="ARBA" id="ARBA00023136"/>
    </source>
</evidence>
<dbReference type="FunFam" id="3.40.50.300:FF:000224">
    <property type="entry name" value="Energy-coupling factor transporter ATP-binding protein EcfA"/>
    <property type="match status" value="1"/>
</dbReference>
<dbReference type="InterPro" id="IPR003439">
    <property type="entry name" value="ABC_transporter-like_ATP-bd"/>
</dbReference>
<dbReference type="PROSITE" id="PS50893">
    <property type="entry name" value="ABC_TRANSPORTER_2"/>
    <property type="match status" value="1"/>
</dbReference>
<dbReference type="SMART" id="SM00382">
    <property type="entry name" value="AAA"/>
    <property type="match status" value="1"/>
</dbReference>
<keyword evidence="11" id="KW-1185">Reference proteome</keyword>
<evidence type="ECO:0000313" key="10">
    <source>
        <dbReference type="EMBL" id="SET44116.1"/>
    </source>
</evidence>
<dbReference type="InterPro" id="IPR015856">
    <property type="entry name" value="ABC_transpr_CbiO/EcfA_su"/>
</dbReference>
<evidence type="ECO:0000256" key="2">
    <source>
        <dbReference type="ARBA" id="ARBA00005417"/>
    </source>
</evidence>
<dbReference type="InterPro" id="IPR027417">
    <property type="entry name" value="P-loop_NTPase"/>
</dbReference>
<keyword evidence="3" id="KW-0813">Transport</keyword>
<dbReference type="AlphaFoldDB" id="A0A1I0EGD7"/>
<comment type="subcellular location">
    <subcellularLocation>
        <location evidence="1">Cell membrane</location>
        <topology evidence="1">Peripheral membrane protein</topology>
    </subcellularLocation>
</comment>
<dbReference type="GO" id="GO:0042626">
    <property type="term" value="F:ATPase-coupled transmembrane transporter activity"/>
    <property type="evidence" value="ECO:0007669"/>
    <property type="project" value="TreeGrafter"/>
</dbReference>
<organism evidence="10 11">
    <name type="scientific">Enterocloster lavalensis</name>
    <dbReference type="NCBI Taxonomy" id="460384"/>
    <lineage>
        <taxon>Bacteria</taxon>
        <taxon>Bacillati</taxon>
        <taxon>Bacillota</taxon>
        <taxon>Clostridia</taxon>
        <taxon>Lachnospirales</taxon>
        <taxon>Lachnospiraceae</taxon>
        <taxon>Enterocloster</taxon>
    </lineage>
</organism>
<dbReference type="STRING" id="460384.SAMN05216313_106111"/>
<keyword evidence="7" id="KW-1278">Translocase</keyword>
<dbReference type="EMBL" id="FOIM01000006">
    <property type="protein sequence ID" value="SET44116.1"/>
    <property type="molecule type" value="Genomic_DNA"/>
</dbReference>
<dbReference type="GO" id="GO:0005524">
    <property type="term" value="F:ATP binding"/>
    <property type="evidence" value="ECO:0007669"/>
    <property type="project" value="UniProtKB-KW"/>
</dbReference>
<keyword evidence="8" id="KW-0472">Membrane</keyword>
<sequence length="282" mass="31515">MDRVVLNHVTYRYPIAEENALNDVSLRIKEGEFCSIIGANGSGKTTLCNVIRGFIPKFYQGDLEGQVLINGRDIAQVELGSLATEVGFVFQNPFTQISGIANTVYEELAFGLENMGVEPDVIRRRVEDVLRLTKTEAFRDRNPYQLSGGQQQRIALAAILIMEQDIMVIDEPTSQLDPQSTDDVFEVIKLMKDMGRTIVLVEHKMEQIARYSDHIIVLDQGRVVLEGTPREVITNPDCAKYHTRLPQCTNIGLGLKKRGVDLGELPITTDEAVGQICTYMGR</sequence>
<dbReference type="Gene3D" id="3.40.50.300">
    <property type="entry name" value="P-loop containing nucleotide triphosphate hydrolases"/>
    <property type="match status" value="1"/>
</dbReference>
<evidence type="ECO:0000256" key="7">
    <source>
        <dbReference type="ARBA" id="ARBA00022967"/>
    </source>
</evidence>
<dbReference type="PANTHER" id="PTHR43553:SF24">
    <property type="entry name" value="ENERGY-COUPLING FACTOR TRANSPORTER ATP-BINDING PROTEIN ECFA1"/>
    <property type="match status" value="1"/>
</dbReference>
<keyword evidence="5" id="KW-0547">Nucleotide-binding</keyword>
<name>A0A1I0EGD7_9FIRM</name>
<reference evidence="11" key="1">
    <citation type="submission" date="2016-10" db="EMBL/GenBank/DDBJ databases">
        <authorList>
            <person name="Varghese N."/>
            <person name="Submissions S."/>
        </authorList>
    </citation>
    <scope>NUCLEOTIDE SEQUENCE [LARGE SCALE GENOMIC DNA]</scope>
    <source>
        <strain evidence="11">NLAE-zl-G277</strain>
    </source>
</reference>
<dbReference type="PROSITE" id="PS00211">
    <property type="entry name" value="ABC_TRANSPORTER_1"/>
    <property type="match status" value="1"/>
</dbReference>
<dbReference type="GO" id="GO:0043190">
    <property type="term" value="C:ATP-binding cassette (ABC) transporter complex"/>
    <property type="evidence" value="ECO:0007669"/>
    <property type="project" value="TreeGrafter"/>
</dbReference>
<dbReference type="GO" id="GO:0016887">
    <property type="term" value="F:ATP hydrolysis activity"/>
    <property type="evidence" value="ECO:0007669"/>
    <property type="project" value="InterPro"/>
</dbReference>
<keyword evidence="6 10" id="KW-0067">ATP-binding</keyword>
<dbReference type="InterPro" id="IPR003593">
    <property type="entry name" value="AAA+_ATPase"/>
</dbReference>
<dbReference type="Pfam" id="PF00005">
    <property type="entry name" value="ABC_tran"/>
    <property type="match status" value="1"/>
</dbReference>
<evidence type="ECO:0000259" key="9">
    <source>
        <dbReference type="PROSITE" id="PS50893"/>
    </source>
</evidence>
<keyword evidence="4" id="KW-1003">Cell membrane</keyword>
<dbReference type="GeneID" id="93276685"/>
<evidence type="ECO:0000256" key="1">
    <source>
        <dbReference type="ARBA" id="ARBA00004202"/>
    </source>
</evidence>
<comment type="similarity">
    <text evidence="2">Belongs to the ABC transporter superfamily.</text>
</comment>